<proteinExistence type="inferred from homology"/>
<evidence type="ECO:0000259" key="6">
    <source>
        <dbReference type="Pfam" id="PF00501"/>
    </source>
</evidence>
<dbReference type="EC" id="6.2.1.26" evidence="5"/>
<name>A0A941IAR7_9BACI</name>
<gene>
    <name evidence="5" type="primary">menE</name>
    <name evidence="8" type="ORF">KCX74_00740</name>
</gene>
<dbReference type="InterPro" id="IPR050237">
    <property type="entry name" value="ATP-dep_AMP-bd_enzyme"/>
</dbReference>
<evidence type="ECO:0000256" key="3">
    <source>
        <dbReference type="ARBA" id="ARBA00022741"/>
    </source>
</evidence>
<dbReference type="EMBL" id="JAGSOT010000001">
    <property type="protein sequence ID" value="MBR7794565.1"/>
    <property type="molecule type" value="Genomic_DNA"/>
</dbReference>
<evidence type="ECO:0000256" key="1">
    <source>
        <dbReference type="ARBA" id="ARBA00022428"/>
    </source>
</evidence>
<dbReference type="Gene3D" id="3.30.300.30">
    <property type="match status" value="1"/>
</dbReference>
<dbReference type="InterPro" id="IPR020845">
    <property type="entry name" value="AMP-binding_CS"/>
</dbReference>
<dbReference type="InterPro" id="IPR042099">
    <property type="entry name" value="ANL_N_sf"/>
</dbReference>
<evidence type="ECO:0000259" key="7">
    <source>
        <dbReference type="Pfam" id="PF13193"/>
    </source>
</evidence>
<dbReference type="InterPro" id="IPR010192">
    <property type="entry name" value="MenE"/>
</dbReference>
<dbReference type="HAMAP" id="MF_00731">
    <property type="entry name" value="MenE"/>
    <property type="match status" value="1"/>
</dbReference>
<keyword evidence="9" id="KW-1185">Reference proteome</keyword>
<dbReference type="GO" id="GO:0008756">
    <property type="term" value="F:o-succinylbenzoate-CoA ligase activity"/>
    <property type="evidence" value="ECO:0007669"/>
    <property type="project" value="UniProtKB-UniRule"/>
</dbReference>
<dbReference type="CDD" id="cd05912">
    <property type="entry name" value="OSB_CoA_lg"/>
    <property type="match status" value="1"/>
</dbReference>
<keyword evidence="2 5" id="KW-0436">Ligase</keyword>
<keyword evidence="1 5" id="KW-0474">Menaquinone biosynthesis</keyword>
<dbReference type="Proteomes" id="UP000675284">
    <property type="component" value="Unassembled WGS sequence"/>
</dbReference>
<dbReference type="SUPFAM" id="SSF56801">
    <property type="entry name" value="Acetyl-CoA synthetase-like"/>
    <property type="match status" value="1"/>
</dbReference>
<dbReference type="Pfam" id="PF13193">
    <property type="entry name" value="AMP-binding_C"/>
    <property type="match status" value="1"/>
</dbReference>
<dbReference type="NCBIfam" id="NF002966">
    <property type="entry name" value="PRK03640.1"/>
    <property type="match status" value="1"/>
</dbReference>
<evidence type="ECO:0000313" key="8">
    <source>
        <dbReference type="EMBL" id="MBR7794565.1"/>
    </source>
</evidence>
<keyword evidence="4 5" id="KW-0067">ATP-binding</keyword>
<reference evidence="8" key="1">
    <citation type="submission" date="2021-04" db="EMBL/GenBank/DDBJ databases">
        <title>Isolation and polyphasic classification of algal microorganism.</title>
        <authorList>
            <person name="Wang S."/>
        </authorList>
    </citation>
    <scope>NUCLEOTIDE SEQUENCE</scope>
    <source>
        <strain evidence="8">720a</strain>
    </source>
</reference>
<dbReference type="PANTHER" id="PTHR43767">
    <property type="entry name" value="LONG-CHAIN-FATTY-ACID--COA LIGASE"/>
    <property type="match status" value="1"/>
</dbReference>
<dbReference type="RefSeq" id="WP_121605563.1">
    <property type="nucleotide sequence ID" value="NZ_BAAACY010000078.1"/>
</dbReference>
<evidence type="ECO:0000256" key="2">
    <source>
        <dbReference type="ARBA" id="ARBA00022598"/>
    </source>
</evidence>
<comment type="catalytic activity">
    <reaction evidence="5">
        <text>2-succinylbenzoate + ATP + CoA = 2-succinylbenzoyl-CoA + AMP + diphosphate</text>
        <dbReference type="Rhea" id="RHEA:17009"/>
        <dbReference type="ChEBI" id="CHEBI:18325"/>
        <dbReference type="ChEBI" id="CHEBI:30616"/>
        <dbReference type="ChEBI" id="CHEBI:33019"/>
        <dbReference type="ChEBI" id="CHEBI:57287"/>
        <dbReference type="ChEBI" id="CHEBI:57364"/>
        <dbReference type="ChEBI" id="CHEBI:456215"/>
        <dbReference type="EC" id="6.2.1.26"/>
    </reaction>
</comment>
<dbReference type="GO" id="GO:0005524">
    <property type="term" value="F:ATP binding"/>
    <property type="evidence" value="ECO:0007669"/>
    <property type="project" value="UniProtKB-KW"/>
</dbReference>
<evidence type="ECO:0000256" key="4">
    <source>
        <dbReference type="ARBA" id="ARBA00022840"/>
    </source>
</evidence>
<accession>A0A941IAR7</accession>
<comment type="similarity">
    <text evidence="5">Belongs to the ATP-dependent AMP-binding enzyme family. MenE subfamily.</text>
</comment>
<comment type="caution">
    <text evidence="8">The sequence shown here is derived from an EMBL/GenBank/DDBJ whole genome shotgun (WGS) entry which is preliminary data.</text>
</comment>
<sequence>MQDTIPHWLSKQADISPNCAAIQYANGYQITFQELKEQSQMYAKKLATWGVKEGSHVAVLSTNKQAMITAIHAISYLKAVVVLLNTRLTNEELTYQIKDADASFLIYADELKVKAVQIPCLNKAVFEEIDNYHEHADIVLTTEIQLNTPFSIMYTSGTTGSPKGVIHTYGNHWWSAIGSALNLGIHSDDKWLAALPIFHVSGLSILIRSVVYGMSVYLLEKFDKTSVQKAIMHEGVTIVSVVTVMLQQLLEELGTDRYPTSLRCVLLGGGPAPRPLLEQAKEMNVPVFQSFGMTETASQIVTLSAGDALQKVGSAGKPLFPAQLMIKDPDHSGVGEICVKGPMVTSGYYKKREATNKAIQGGWLATGDLGYLDDEGFLYVVERRHDLIISGGENIYPSEIESALAGHPAIKEVGVTGISDTKWGEVPIAFIVTKYRLTLQEIMSYLDEHVASYKQPKEVYEVDALPRNASNKLVRSHLKQIRGKEGCKQLR</sequence>
<comment type="pathway">
    <text evidence="5">Quinol/quinone metabolism; 1,4-dihydroxy-2-naphthoate biosynthesis; 1,4-dihydroxy-2-naphthoate from chorismate: step 5/7.</text>
</comment>
<dbReference type="AlphaFoldDB" id="A0A941IAR7"/>
<evidence type="ECO:0000313" key="9">
    <source>
        <dbReference type="Proteomes" id="UP000675284"/>
    </source>
</evidence>
<dbReference type="InterPro" id="IPR000873">
    <property type="entry name" value="AMP-dep_synth/lig_dom"/>
</dbReference>
<feature type="domain" description="AMP-binding enzyme C-terminal" evidence="7">
    <location>
        <begin position="399"/>
        <end position="472"/>
    </location>
</feature>
<dbReference type="NCBIfam" id="TIGR01923">
    <property type="entry name" value="menE"/>
    <property type="match status" value="1"/>
</dbReference>
<dbReference type="PROSITE" id="PS00455">
    <property type="entry name" value="AMP_BINDING"/>
    <property type="match status" value="1"/>
</dbReference>
<comment type="pathway">
    <text evidence="5">Quinol/quinone metabolism; menaquinone biosynthesis.</text>
</comment>
<dbReference type="InterPro" id="IPR025110">
    <property type="entry name" value="AMP-bd_C"/>
</dbReference>
<keyword evidence="3 5" id="KW-0547">Nucleotide-binding</keyword>
<dbReference type="InterPro" id="IPR045851">
    <property type="entry name" value="AMP-bd_C_sf"/>
</dbReference>
<comment type="function">
    <text evidence="5">Converts 2-succinylbenzoate (OSB) to 2-succinylbenzoyl-CoA (OSB-CoA).</text>
</comment>
<protein>
    <recommendedName>
        <fullName evidence="5">2-succinylbenzoate--CoA ligase</fullName>
        <ecNumber evidence="5">6.2.1.26</ecNumber>
    </recommendedName>
    <alternativeName>
        <fullName evidence="5">o-succinylbenzoyl-CoA synthetase</fullName>
        <shortName evidence="5">OSB-CoA synthetase</shortName>
    </alternativeName>
</protein>
<organism evidence="8 9">
    <name type="scientific">Virgibacillus salarius</name>
    <dbReference type="NCBI Taxonomy" id="447199"/>
    <lineage>
        <taxon>Bacteria</taxon>
        <taxon>Bacillati</taxon>
        <taxon>Bacillota</taxon>
        <taxon>Bacilli</taxon>
        <taxon>Bacillales</taxon>
        <taxon>Bacillaceae</taxon>
        <taxon>Virgibacillus</taxon>
    </lineage>
</organism>
<dbReference type="Gene3D" id="3.40.50.12780">
    <property type="entry name" value="N-terminal domain of ligase-like"/>
    <property type="match status" value="1"/>
</dbReference>
<dbReference type="Pfam" id="PF00501">
    <property type="entry name" value="AMP-binding"/>
    <property type="match status" value="1"/>
</dbReference>
<dbReference type="GO" id="GO:0009234">
    <property type="term" value="P:menaquinone biosynthetic process"/>
    <property type="evidence" value="ECO:0007669"/>
    <property type="project" value="UniProtKB-UniRule"/>
</dbReference>
<evidence type="ECO:0000256" key="5">
    <source>
        <dbReference type="HAMAP-Rule" id="MF_00731"/>
    </source>
</evidence>
<dbReference type="PANTHER" id="PTHR43767:SF1">
    <property type="entry name" value="NONRIBOSOMAL PEPTIDE SYNTHASE PES1 (EUROFUNG)-RELATED"/>
    <property type="match status" value="1"/>
</dbReference>
<feature type="domain" description="AMP-dependent synthetase/ligase" evidence="6">
    <location>
        <begin position="11"/>
        <end position="349"/>
    </location>
</feature>